<evidence type="ECO:0000256" key="10">
    <source>
        <dbReference type="SAM" id="MobiDB-lite"/>
    </source>
</evidence>
<keyword evidence="3" id="KW-0963">Cytoplasm</keyword>
<keyword evidence="11" id="KW-1185">Reference proteome</keyword>
<dbReference type="Proteomes" id="UP000515125">
    <property type="component" value="Unplaced"/>
</dbReference>
<feature type="region of interest" description="Disordered" evidence="10">
    <location>
        <begin position="547"/>
        <end position="603"/>
    </location>
</feature>
<dbReference type="PANTHER" id="PTHR12688">
    <property type="entry name" value="DYNEIN LIGHT INTERMEDIATE CHAIN"/>
    <property type="match status" value="1"/>
</dbReference>
<organism evidence="11 12">
    <name type="scientific">Cyclospora cayetanensis</name>
    <dbReference type="NCBI Taxonomy" id="88456"/>
    <lineage>
        <taxon>Eukaryota</taxon>
        <taxon>Sar</taxon>
        <taxon>Alveolata</taxon>
        <taxon>Apicomplexa</taxon>
        <taxon>Conoidasida</taxon>
        <taxon>Coccidia</taxon>
        <taxon>Eucoccidiorida</taxon>
        <taxon>Eimeriorina</taxon>
        <taxon>Eimeriidae</taxon>
        <taxon>Cyclospora</taxon>
    </lineage>
</organism>
<evidence type="ECO:0000256" key="9">
    <source>
        <dbReference type="ARBA" id="ARBA00023212"/>
    </source>
</evidence>
<comment type="subcellular location">
    <subcellularLocation>
        <location evidence="1">Cytoplasm</location>
        <location evidence="1">Cytoskeleton</location>
    </subcellularLocation>
</comment>
<dbReference type="GeneID" id="34623290"/>
<feature type="compositionally biased region" description="Low complexity" evidence="10">
    <location>
        <begin position="9"/>
        <end position="27"/>
    </location>
</feature>
<evidence type="ECO:0000256" key="2">
    <source>
        <dbReference type="ARBA" id="ARBA00022448"/>
    </source>
</evidence>
<protein>
    <submittedName>
        <fullName evidence="12">Uncharacterized protein LOC34623290</fullName>
    </submittedName>
</protein>
<evidence type="ECO:0000313" key="11">
    <source>
        <dbReference type="Proteomes" id="UP000515125"/>
    </source>
</evidence>
<dbReference type="OrthoDB" id="333173at2759"/>
<feature type="region of interest" description="Disordered" evidence="10">
    <location>
        <begin position="1"/>
        <end position="162"/>
    </location>
</feature>
<evidence type="ECO:0000256" key="4">
    <source>
        <dbReference type="ARBA" id="ARBA00022701"/>
    </source>
</evidence>
<keyword evidence="7" id="KW-0243">Dynein</keyword>
<reference evidence="12" key="1">
    <citation type="submission" date="2025-08" db="UniProtKB">
        <authorList>
            <consortium name="RefSeq"/>
        </authorList>
    </citation>
    <scope>IDENTIFICATION</scope>
</reference>
<sequence length="830" mass="86582">MADVQNDTESPAAVEAPEVPASPAGVSEQELTAECEKGDMVSPQEGISGGGVKEESPEASEGSAKAGGSKAEATAAPPDKSTLEAPRARSGGEAPPEGLTGVPQIPPLSKRGMSGSLQTKLLSPGAVTSLKGRGGQAADKSSALKQESVKGDSSVAGASQLQKSTKAGGAVLEVKGSGGIWQQVLRGARAKNPQAPCGYVILLGAEDVGKTSLLRRLQQIGSPAPLSETELLSDTGGVAELDFAYLGVRCLFEEEEEAAADVETKANVWILQDPYAWESVAARLPPSCLPHLSILVCLDLLQAWGALSALRAWLRVADKIVQRLMQQQTPEDQKQINNKMLSYISTYRANCLHHFLSRGPTDAKIENIDEVNGGRQHDIYVKTCITQRWNTLFRDRRRAVPAQRRALLSMVLTLPSILSTGVINTACFCVGCTLASFFCVQAPPSVAALQGSAGAASAVPVTVVVTRSDAASSLTTRENPRCARSVAAISVFCHLICNSAFVPLAPLMRVRQSSTSPAYNPRVPLQKMAAFLGELQQRHPSAIVAMKSPAATQQAASQKVPLGDAAGPPQQNLPADAASGDAETLGSVPALSVGAPQGGPEARVLPSRALGQSASRALGSVRGAPLQKGSVALTSGSVRSVEGLDNPADSDSLQNFFQGLMAKSELGWRGKTQEGRGPPRFWGPSGHASCAQQKRDSHHSSPPTVLLLPVECARAALAAKHEQSSGAFRDLLVIFCSEGKGPGNASGTGKVGHQLARYLPTTGLVTQCSLVARGTRELNHRALSGDPRTSSATASGELSNCWADRPSSLFAFPVDNSMTLGPATSLVTLG</sequence>
<dbReference type="InterPro" id="IPR008467">
    <property type="entry name" value="Dynein1_light_intermed_chain"/>
</dbReference>
<keyword evidence="8" id="KW-0505">Motor protein</keyword>
<evidence type="ECO:0000256" key="6">
    <source>
        <dbReference type="ARBA" id="ARBA00022840"/>
    </source>
</evidence>
<evidence type="ECO:0000256" key="1">
    <source>
        <dbReference type="ARBA" id="ARBA00004245"/>
    </source>
</evidence>
<dbReference type="InterPro" id="IPR022780">
    <property type="entry name" value="Dynein_light_int_chain"/>
</dbReference>
<dbReference type="AlphaFoldDB" id="A0A6P6RSX8"/>
<feature type="region of interest" description="Disordered" evidence="10">
    <location>
        <begin position="669"/>
        <end position="702"/>
    </location>
</feature>
<dbReference type="GO" id="GO:0045504">
    <property type="term" value="F:dynein heavy chain binding"/>
    <property type="evidence" value="ECO:0007669"/>
    <property type="project" value="TreeGrafter"/>
</dbReference>
<dbReference type="GO" id="GO:0007018">
    <property type="term" value="P:microtubule-based movement"/>
    <property type="evidence" value="ECO:0007669"/>
    <property type="project" value="InterPro"/>
</dbReference>
<dbReference type="GO" id="GO:0005874">
    <property type="term" value="C:microtubule"/>
    <property type="evidence" value="ECO:0007669"/>
    <property type="project" value="UniProtKB-KW"/>
</dbReference>
<evidence type="ECO:0000256" key="3">
    <source>
        <dbReference type="ARBA" id="ARBA00022490"/>
    </source>
</evidence>
<name>A0A6P6RSX8_9EIME</name>
<evidence type="ECO:0000256" key="8">
    <source>
        <dbReference type="ARBA" id="ARBA00023175"/>
    </source>
</evidence>
<evidence type="ECO:0000313" key="12">
    <source>
        <dbReference type="RefSeq" id="XP_026190200.1"/>
    </source>
</evidence>
<proteinExistence type="predicted"/>
<evidence type="ECO:0000256" key="7">
    <source>
        <dbReference type="ARBA" id="ARBA00023017"/>
    </source>
</evidence>
<dbReference type="GO" id="GO:0005868">
    <property type="term" value="C:cytoplasmic dynein complex"/>
    <property type="evidence" value="ECO:0007669"/>
    <property type="project" value="InterPro"/>
</dbReference>
<accession>A0A6P6RSX8</accession>
<dbReference type="GO" id="GO:0005813">
    <property type="term" value="C:centrosome"/>
    <property type="evidence" value="ECO:0007669"/>
    <property type="project" value="TreeGrafter"/>
</dbReference>
<evidence type="ECO:0000256" key="5">
    <source>
        <dbReference type="ARBA" id="ARBA00022741"/>
    </source>
</evidence>
<keyword evidence="2" id="KW-0813">Transport</keyword>
<keyword evidence="5" id="KW-0547">Nucleotide-binding</keyword>
<keyword evidence="9" id="KW-0206">Cytoskeleton</keyword>
<keyword evidence="6" id="KW-0067">ATP-binding</keyword>
<dbReference type="RefSeq" id="XP_026190200.1">
    <property type="nucleotide sequence ID" value="XM_026334415.1"/>
</dbReference>
<dbReference type="GO" id="GO:0000226">
    <property type="term" value="P:microtubule cytoskeleton organization"/>
    <property type="evidence" value="ECO:0007669"/>
    <property type="project" value="TreeGrafter"/>
</dbReference>
<dbReference type="GO" id="GO:0005524">
    <property type="term" value="F:ATP binding"/>
    <property type="evidence" value="ECO:0007669"/>
    <property type="project" value="UniProtKB-KW"/>
</dbReference>
<keyword evidence="4" id="KW-0493">Microtubule</keyword>
<dbReference type="Pfam" id="PF05783">
    <property type="entry name" value="DLIC"/>
    <property type="match status" value="1"/>
</dbReference>
<gene>
    <name evidence="12" type="primary">LOC34623290</name>
</gene>
<dbReference type="PANTHER" id="PTHR12688:SF0">
    <property type="entry name" value="DYNEIN LIGHT INTERMEDIATE CHAIN"/>
    <property type="match status" value="1"/>
</dbReference>
<feature type="compositionally biased region" description="Low complexity" evidence="10">
    <location>
        <begin position="59"/>
        <end position="76"/>
    </location>
</feature>